<name>A0A420EUI3_9ACTN</name>
<dbReference type="EMBL" id="CP108084">
    <property type="protein sequence ID" value="WUP51603.1"/>
    <property type="molecule type" value="Genomic_DNA"/>
</dbReference>
<evidence type="ECO:0000313" key="3">
    <source>
        <dbReference type="EMBL" id="WUP51603.1"/>
    </source>
</evidence>
<dbReference type="AlphaFoldDB" id="A0A420EUI3"/>
<protein>
    <recommendedName>
        <fullName evidence="6">DoxX family membrane protein</fullName>
    </recommendedName>
</protein>
<proteinExistence type="predicted"/>
<keyword evidence="1" id="KW-0472">Membrane</keyword>
<gene>
    <name evidence="2" type="ORF">D7I43_26610</name>
    <name evidence="3" type="ORF">OG994_08910</name>
</gene>
<dbReference type="EMBL" id="RAQQ01000024">
    <property type="protein sequence ID" value="RKF24358.1"/>
    <property type="molecule type" value="Genomic_DNA"/>
</dbReference>
<sequence length="139" mass="14332">MKVAHVPLRAAVGAFVLNSGLSKRNLEGEAAQGMHGMAVGAIPQLRQIPPDRFAKLLSYSEVALGAALLVPFVPSALVGLGLTAFGAGLVQLYLKTPGLRQPGSVRPTEAGTGLAKDVWLVGAGLTLVLDGLTPRRSRG</sequence>
<dbReference type="RefSeq" id="WP_120331319.1">
    <property type="nucleotide sequence ID" value="NZ_CP108084.1"/>
</dbReference>
<keyword evidence="1" id="KW-0812">Transmembrane</keyword>
<dbReference type="Proteomes" id="UP000285744">
    <property type="component" value="Unassembled WGS sequence"/>
</dbReference>
<dbReference type="Proteomes" id="UP001432190">
    <property type="component" value="Chromosome"/>
</dbReference>
<dbReference type="OrthoDB" id="3267263at2"/>
<evidence type="ECO:0000313" key="4">
    <source>
        <dbReference type="Proteomes" id="UP000285744"/>
    </source>
</evidence>
<organism evidence="2 4">
    <name type="scientific">Micromonospora globbae</name>
    <dbReference type="NCBI Taxonomy" id="1894969"/>
    <lineage>
        <taxon>Bacteria</taxon>
        <taxon>Bacillati</taxon>
        <taxon>Actinomycetota</taxon>
        <taxon>Actinomycetes</taxon>
        <taxon>Micromonosporales</taxon>
        <taxon>Micromonosporaceae</taxon>
        <taxon>Micromonospora</taxon>
    </lineage>
</organism>
<keyword evidence="1" id="KW-1133">Transmembrane helix</keyword>
<reference evidence="3" key="2">
    <citation type="submission" date="2022-10" db="EMBL/GenBank/DDBJ databases">
        <title>The complete genomes of actinobacterial strains from the NBC collection.</title>
        <authorList>
            <person name="Joergensen T.S."/>
            <person name="Alvarez Arevalo M."/>
            <person name="Sterndorff E.B."/>
            <person name="Faurdal D."/>
            <person name="Vuksanovic O."/>
            <person name="Mourched A.-S."/>
            <person name="Charusanti P."/>
            <person name="Shaw S."/>
            <person name="Blin K."/>
            <person name="Weber T."/>
        </authorList>
    </citation>
    <scope>NUCLEOTIDE SEQUENCE</scope>
    <source>
        <strain evidence="3">NBC_00256</strain>
    </source>
</reference>
<evidence type="ECO:0008006" key="6">
    <source>
        <dbReference type="Google" id="ProtNLM"/>
    </source>
</evidence>
<keyword evidence="5" id="KW-1185">Reference proteome</keyword>
<evidence type="ECO:0000313" key="2">
    <source>
        <dbReference type="EMBL" id="RKF24358.1"/>
    </source>
</evidence>
<feature type="transmembrane region" description="Helical" evidence="1">
    <location>
        <begin position="62"/>
        <end position="94"/>
    </location>
</feature>
<accession>A0A420EUI3</accession>
<reference evidence="2 4" key="1">
    <citation type="journal article" date="2018" name="Int. J. Syst. Evol. Microbiol.">
        <title>Micromonospora globbae sp. nov., an endophytic actinomycete isolated from roots of Globba winitii C. H. Wright.</title>
        <authorList>
            <person name="Kuncharoen N."/>
            <person name="Pittayakhajonwut P."/>
            <person name="Tanasupawat S."/>
        </authorList>
    </citation>
    <scope>NUCLEOTIDE SEQUENCE [LARGE SCALE GENOMIC DNA]</scope>
    <source>
        <strain evidence="2 4">WPS1-2</strain>
    </source>
</reference>
<evidence type="ECO:0000256" key="1">
    <source>
        <dbReference type="SAM" id="Phobius"/>
    </source>
</evidence>
<evidence type="ECO:0000313" key="5">
    <source>
        <dbReference type="Proteomes" id="UP001432190"/>
    </source>
</evidence>